<keyword evidence="2" id="KW-1185">Reference proteome</keyword>
<accession>A0A2W1BT03</accession>
<name>A0A2W1BT03_HELAM</name>
<sequence>MDVQCKCLTKRKCVHRQAVSGHISAVPAGWYKTAGYCNVDNTSSEVTATMNTYIALACLLAVAHGSAIGGLGGLGGYGLGYGYGAPILAGPAISTANLVKAAPIPVIKTAIAPVVTAPIVTAPVLRTVSVAAPINVGYGLGGLGLGGYGLGGGWGGLGGLGGWGGLGWGGWGVGGKHIG</sequence>
<dbReference type="EMBL" id="KZ149909">
    <property type="protein sequence ID" value="PZC78179.1"/>
    <property type="molecule type" value="Genomic_DNA"/>
</dbReference>
<proteinExistence type="predicted"/>
<dbReference type="Proteomes" id="UP000249218">
    <property type="component" value="Unassembled WGS sequence"/>
</dbReference>
<evidence type="ECO:0000313" key="2">
    <source>
        <dbReference type="Proteomes" id="UP000249218"/>
    </source>
</evidence>
<dbReference type="AlphaFoldDB" id="A0A2W1BT03"/>
<evidence type="ECO:0000313" key="1">
    <source>
        <dbReference type="EMBL" id="PZC78179.1"/>
    </source>
</evidence>
<reference evidence="1 2" key="1">
    <citation type="journal article" date="2017" name="BMC Biol.">
        <title>Genomic innovations, transcriptional plasticity and gene loss underlying the evolution and divergence of two highly polyphagous and invasive Helicoverpa pest species.</title>
        <authorList>
            <person name="Pearce S.L."/>
            <person name="Clarke D.F."/>
            <person name="East P.D."/>
            <person name="Elfekih S."/>
            <person name="Gordon K.H."/>
            <person name="Jermiin L.S."/>
            <person name="McGaughran A."/>
            <person name="Oakeshott J.G."/>
            <person name="Papanikolaou A."/>
            <person name="Perera O.P."/>
            <person name="Rane R.V."/>
            <person name="Richards S."/>
            <person name="Tay W.T."/>
            <person name="Walsh T.K."/>
            <person name="Anderson A."/>
            <person name="Anderson C.J."/>
            <person name="Asgari S."/>
            <person name="Board P.G."/>
            <person name="Bretschneider A."/>
            <person name="Campbell P.M."/>
            <person name="Chertemps T."/>
            <person name="Christeller J.T."/>
            <person name="Coppin C.W."/>
            <person name="Downes S.J."/>
            <person name="Duan G."/>
            <person name="Farnsworth C.A."/>
            <person name="Good R.T."/>
            <person name="Han L.B."/>
            <person name="Han Y.C."/>
            <person name="Hatje K."/>
            <person name="Horne I."/>
            <person name="Huang Y.P."/>
            <person name="Hughes D.S."/>
            <person name="Jacquin-Joly E."/>
            <person name="James W."/>
            <person name="Jhangiani S."/>
            <person name="Kollmar M."/>
            <person name="Kuwar S.S."/>
            <person name="Li S."/>
            <person name="Liu N.Y."/>
            <person name="Maibeche M.T."/>
            <person name="Miller J.R."/>
            <person name="Montagne N."/>
            <person name="Perry T."/>
            <person name="Qu J."/>
            <person name="Song S.V."/>
            <person name="Sutton G.G."/>
            <person name="Vogel H."/>
            <person name="Walenz B.P."/>
            <person name="Xu W."/>
            <person name="Zhang H.J."/>
            <person name="Zou Z."/>
            <person name="Batterham P."/>
            <person name="Edwards O.R."/>
            <person name="Feyereisen R."/>
            <person name="Gibbs R.A."/>
            <person name="Heckel D.G."/>
            <person name="McGrath A."/>
            <person name="Robin C."/>
            <person name="Scherer S.E."/>
            <person name="Worley K.C."/>
            <person name="Wu Y.D."/>
        </authorList>
    </citation>
    <scope>NUCLEOTIDE SEQUENCE [LARGE SCALE GENOMIC DNA]</scope>
    <source>
        <strain evidence="1">Harm_GR_Male_#8</strain>
        <tissue evidence="1">Whole organism</tissue>
    </source>
</reference>
<protein>
    <submittedName>
        <fullName evidence="1">Uncharacterized protein</fullName>
    </submittedName>
</protein>
<organism evidence="1 2">
    <name type="scientific">Helicoverpa armigera</name>
    <name type="common">Cotton bollworm</name>
    <name type="synonym">Heliothis armigera</name>
    <dbReference type="NCBI Taxonomy" id="29058"/>
    <lineage>
        <taxon>Eukaryota</taxon>
        <taxon>Metazoa</taxon>
        <taxon>Ecdysozoa</taxon>
        <taxon>Arthropoda</taxon>
        <taxon>Hexapoda</taxon>
        <taxon>Insecta</taxon>
        <taxon>Pterygota</taxon>
        <taxon>Neoptera</taxon>
        <taxon>Endopterygota</taxon>
        <taxon>Lepidoptera</taxon>
        <taxon>Glossata</taxon>
        <taxon>Ditrysia</taxon>
        <taxon>Noctuoidea</taxon>
        <taxon>Noctuidae</taxon>
        <taxon>Heliothinae</taxon>
        <taxon>Helicoverpa</taxon>
    </lineage>
</organism>
<gene>
    <name evidence="1" type="primary">HaOG202513</name>
    <name evidence="1" type="ORF">B5X24_HaOG202513</name>
</gene>